<gene>
    <name evidence="1" type="ORF">NCTC10741_00080</name>
</gene>
<accession>A0A3P8KZ74</accession>
<evidence type="ECO:0000313" key="2">
    <source>
        <dbReference type="Proteomes" id="UP000271626"/>
    </source>
</evidence>
<proteinExistence type="predicted"/>
<dbReference type="EMBL" id="LR131273">
    <property type="protein sequence ID" value="VDR36985.1"/>
    <property type="molecule type" value="Genomic_DNA"/>
</dbReference>
<protein>
    <submittedName>
        <fullName evidence="1">Uncharacterized protein</fullName>
    </submittedName>
</protein>
<organism evidence="1 2">
    <name type="scientific">Tsukamurella paurometabola</name>
    <name type="common">Corynebacterium paurometabolum</name>
    <dbReference type="NCBI Taxonomy" id="2061"/>
    <lineage>
        <taxon>Bacteria</taxon>
        <taxon>Bacillati</taxon>
        <taxon>Actinomycetota</taxon>
        <taxon>Actinomycetes</taxon>
        <taxon>Mycobacteriales</taxon>
        <taxon>Tsukamurellaceae</taxon>
        <taxon>Tsukamurella</taxon>
    </lineage>
</organism>
<dbReference type="Proteomes" id="UP000271626">
    <property type="component" value="Chromosome"/>
</dbReference>
<dbReference type="RefSeq" id="WP_126194434.1">
    <property type="nucleotide sequence ID" value="NZ_CP085954.1"/>
</dbReference>
<sequence length="64" mass="7364">MSTKHDGEWHEPTAAVRMSRNGWPIEAIHDAILTPCKTIRAQLHRAEVESQGYMRDHIVRSKLT</sequence>
<reference evidence="1 2" key="1">
    <citation type="submission" date="2018-12" db="EMBL/GenBank/DDBJ databases">
        <authorList>
            <consortium name="Pathogen Informatics"/>
        </authorList>
    </citation>
    <scope>NUCLEOTIDE SEQUENCE [LARGE SCALE GENOMIC DNA]</scope>
    <source>
        <strain evidence="1 2">NCTC10741</strain>
    </source>
</reference>
<evidence type="ECO:0000313" key="1">
    <source>
        <dbReference type="EMBL" id="VDR36985.1"/>
    </source>
</evidence>
<name>A0A3P8KZ74_TSUPA</name>
<dbReference type="AlphaFoldDB" id="A0A3P8KZ74"/>
<dbReference type="OrthoDB" id="9869228at2"/>